<proteinExistence type="predicted"/>
<gene>
    <name evidence="1" type="ORF">KQI82_14915</name>
</gene>
<organism evidence="1 2">
    <name type="scientific">Dysosmobacter acutus</name>
    <dbReference type="NCBI Taxonomy" id="2841504"/>
    <lineage>
        <taxon>Bacteria</taxon>
        <taxon>Bacillati</taxon>
        <taxon>Bacillota</taxon>
        <taxon>Clostridia</taxon>
        <taxon>Eubacteriales</taxon>
        <taxon>Oscillospiraceae</taxon>
        <taxon>Dysosmobacter</taxon>
    </lineage>
</organism>
<accession>A0ABS6FD35</accession>
<sequence>MDQIKRNLYELLFSCKGNWRNAIYVPCGPCPHPCKVDRSGCLAAIRQDGAPLLVGVREFEEETGERIDSGDCIGTLSKDAFSSLFSRYLTWEMSSSEQCPMEYLASSSLCTLISKHQKQKGDLA</sequence>
<dbReference type="Proteomes" id="UP000787672">
    <property type="component" value="Unassembled WGS sequence"/>
</dbReference>
<evidence type="ECO:0000313" key="2">
    <source>
        <dbReference type="Proteomes" id="UP000787672"/>
    </source>
</evidence>
<evidence type="ECO:0008006" key="3">
    <source>
        <dbReference type="Google" id="ProtNLM"/>
    </source>
</evidence>
<dbReference type="EMBL" id="JAHLQN010000001">
    <property type="protein sequence ID" value="MBU5628200.1"/>
    <property type="molecule type" value="Genomic_DNA"/>
</dbReference>
<keyword evidence="2" id="KW-1185">Reference proteome</keyword>
<dbReference type="RefSeq" id="WP_216633476.1">
    <property type="nucleotide sequence ID" value="NZ_JAHLQN010000001.1"/>
</dbReference>
<comment type="caution">
    <text evidence="1">The sequence shown here is derived from an EMBL/GenBank/DDBJ whole genome shotgun (WGS) entry which is preliminary data.</text>
</comment>
<protein>
    <recommendedName>
        <fullName evidence="3">Nudix hydrolase domain-containing protein</fullName>
    </recommendedName>
</protein>
<reference evidence="1 2" key="1">
    <citation type="submission" date="2021-06" db="EMBL/GenBank/DDBJ databases">
        <authorList>
            <person name="Sun Q."/>
            <person name="Li D."/>
        </authorList>
    </citation>
    <scope>NUCLEOTIDE SEQUENCE [LARGE SCALE GENOMIC DNA]</scope>
    <source>
        <strain evidence="1 2">MSJ-2</strain>
    </source>
</reference>
<name>A0ABS6FD35_9FIRM</name>
<evidence type="ECO:0000313" key="1">
    <source>
        <dbReference type="EMBL" id="MBU5628200.1"/>
    </source>
</evidence>